<evidence type="ECO:0000256" key="1">
    <source>
        <dbReference type="SAM" id="MobiDB-lite"/>
    </source>
</evidence>
<dbReference type="EMBL" id="CACRXK020028520">
    <property type="protein sequence ID" value="CAB4041568.1"/>
    <property type="molecule type" value="Genomic_DNA"/>
</dbReference>
<dbReference type="InterPro" id="IPR054465">
    <property type="entry name" value="Integrase_p58-like_C"/>
</dbReference>
<feature type="non-terminal residue" evidence="3">
    <location>
        <position position="254"/>
    </location>
</feature>
<dbReference type="InterPro" id="IPR036397">
    <property type="entry name" value="RNaseH_sf"/>
</dbReference>
<keyword evidence="4" id="KW-1185">Reference proteome</keyword>
<dbReference type="GO" id="GO:0003676">
    <property type="term" value="F:nucleic acid binding"/>
    <property type="evidence" value="ECO:0007669"/>
    <property type="project" value="InterPro"/>
</dbReference>
<feature type="compositionally biased region" description="Basic residues" evidence="1">
    <location>
        <begin position="245"/>
        <end position="254"/>
    </location>
</feature>
<dbReference type="SUPFAM" id="SSF53098">
    <property type="entry name" value="Ribonuclease H-like"/>
    <property type="match status" value="1"/>
</dbReference>
<organism evidence="3 4">
    <name type="scientific">Paramuricea clavata</name>
    <name type="common">Red gorgonian</name>
    <name type="synonym">Violescent sea-whip</name>
    <dbReference type="NCBI Taxonomy" id="317549"/>
    <lineage>
        <taxon>Eukaryota</taxon>
        <taxon>Metazoa</taxon>
        <taxon>Cnidaria</taxon>
        <taxon>Anthozoa</taxon>
        <taxon>Octocorallia</taxon>
        <taxon>Malacalcyonacea</taxon>
        <taxon>Plexauridae</taxon>
        <taxon>Paramuricea</taxon>
    </lineage>
</organism>
<dbReference type="PROSITE" id="PS50994">
    <property type="entry name" value="INTEGRASE"/>
    <property type="match status" value="1"/>
</dbReference>
<proteinExistence type="predicted"/>
<dbReference type="AlphaFoldDB" id="A0A6S7KCT6"/>
<name>A0A6S7KCT6_PARCT</name>
<dbReference type="Proteomes" id="UP001152795">
    <property type="component" value="Unassembled WGS sequence"/>
</dbReference>
<comment type="caution">
    <text evidence="3">The sequence shown here is derived from an EMBL/GenBank/DDBJ whole genome shotgun (WGS) entry which is preliminary data.</text>
</comment>
<evidence type="ECO:0000259" key="2">
    <source>
        <dbReference type="PROSITE" id="PS50994"/>
    </source>
</evidence>
<dbReference type="InterPro" id="IPR012337">
    <property type="entry name" value="RNaseH-like_sf"/>
</dbReference>
<gene>
    <name evidence="3" type="ORF">PACLA_8A022974</name>
</gene>
<dbReference type="Pfam" id="PF22938">
    <property type="entry name" value="Integrase_p58_C"/>
    <property type="match status" value="1"/>
</dbReference>
<feature type="compositionally biased region" description="Low complexity" evidence="1">
    <location>
        <begin position="235"/>
        <end position="244"/>
    </location>
</feature>
<dbReference type="Gene3D" id="3.30.420.10">
    <property type="entry name" value="Ribonuclease H-like superfamily/Ribonuclease H"/>
    <property type="match status" value="1"/>
</dbReference>
<protein>
    <submittedName>
        <fullName evidence="3">Retrovirus-related Pol poly from transposon 412</fullName>
    </submittedName>
</protein>
<dbReference type="OrthoDB" id="5988470at2759"/>
<feature type="region of interest" description="Disordered" evidence="1">
    <location>
        <begin position="208"/>
        <end position="254"/>
    </location>
</feature>
<dbReference type="GO" id="GO:0015074">
    <property type="term" value="P:DNA integration"/>
    <property type="evidence" value="ECO:0007669"/>
    <property type="project" value="InterPro"/>
</dbReference>
<sequence length="254" mass="30107">MCRLLGIKKTRTTPLHPQSDGMVERYNRTLKRQLSLFVEEHQRDWDVHIPLLLMAYRTAVHNSTKFTPARLMMGHEIRAPIDLTYGSPEDERAENLPQYVQDLQQSLEEVHEFARKHSTRNYYDMEKRYNANSNAYTLEEKILVWLYNPRKKKGRTPKLTRPWEGPFVIVKKLNDLVYRIQRNKQSKPKVVHRNRLWKFRGEQEDLWKYEDQPSTGTGGVEKEDGTSDDHEELPTTSTSSTTLRRSSRNRKPRN</sequence>
<reference evidence="3" key="1">
    <citation type="submission" date="2020-04" db="EMBL/GenBank/DDBJ databases">
        <authorList>
            <person name="Alioto T."/>
            <person name="Alioto T."/>
            <person name="Gomez Garrido J."/>
        </authorList>
    </citation>
    <scope>NUCLEOTIDE SEQUENCE</scope>
    <source>
        <strain evidence="3">A484AB</strain>
    </source>
</reference>
<evidence type="ECO:0000313" key="4">
    <source>
        <dbReference type="Proteomes" id="UP001152795"/>
    </source>
</evidence>
<dbReference type="InterPro" id="IPR050951">
    <property type="entry name" value="Retrovirus_Pol_polyprotein"/>
</dbReference>
<accession>A0A6S7KCT6</accession>
<evidence type="ECO:0000313" key="3">
    <source>
        <dbReference type="EMBL" id="CAB4041568.1"/>
    </source>
</evidence>
<dbReference type="PANTHER" id="PTHR37984:SF15">
    <property type="entry name" value="INTEGRASE CATALYTIC DOMAIN-CONTAINING PROTEIN"/>
    <property type="match status" value="1"/>
</dbReference>
<dbReference type="PANTHER" id="PTHR37984">
    <property type="entry name" value="PROTEIN CBG26694"/>
    <property type="match status" value="1"/>
</dbReference>
<dbReference type="InterPro" id="IPR001584">
    <property type="entry name" value="Integrase_cat-core"/>
</dbReference>
<feature type="domain" description="Integrase catalytic" evidence="2">
    <location>
        <begin position="1"/>
        <end position="76"/>
    </location>
</feature>